<proteinExistence type="predicted"/>
<dbReference type="InterPro" id="IPR014044">
    <property type="entry name" value="CAP_dom"/>
</dbReference>
<dbReference type="PANTHER" id="PTHR31157">
    <property type="entry name" value="SCP DOMAIN-CONTAINING PROTEIN"/>
    <property type="match status" value="1"/>
</dbReference>
<keyword evidence="3" id="KW-1185">Reference proteome</keyword>
<organism evidence="2 3">
    <name type="scientific">Nocardia tengchongensis</name>
    <dbReference type="NCBI Taxonomy" id="2055889"/>
    <lineage>
        <taxon>Bacteria</taxon>
        <taxon>Bacillati</taxon>
        <taxon>Actinomycetota</taxon>
        <taxon>Actinomycetes</taxon>
        <taxon>Mycobacteriales</taxon>
        <taxon>Nocardiaceae</taxon>
        <taxon>Nocardia</taxon>
    </lineage>
</organism>
<dbReference type="Gene3D" id="3.40.33.10">
    <property type="entry name" value="CAP"/>
    <property type="match status" value="1"/>
</dbReference>
<protein>
    <submittedName>
        <fullName evidence="2">CAP domain-containing protein</fullName>
    </submittedName>
</protein>
<evidence type="ECO:0000313" key="3">
    <source>
        <dbReference type="Proteomes" id="UP000683310"/>
    </source>
</evidence>
<accession>A0ABX8CL03</accession>
<feature type="domain" description="SCP" evidence="1">
    <location>
        <begin position="82"/>
        <end position="210"/>
    </location>
</feature>
<dbReference type="InterPro" id="IPR035940">
    <property type="entry name" value="CAP_sf"/>
</dbReference>
<dbReference type="SUPFAM" id="SSF55797">
    <property type="entry name" value="PR-1-like"/>
    <property type="match status" value="1"/>
</dbReference>
<dbReference type="PANTHER" id="PTHR31157:SF1">
    <property type="entry name" value="SCP DOMAIN-CONTAINING PROTEIN"/>
    <property type="match status" value="1"/>
</dbReference>
<evidence type="ECO:0000313" key="2">
    <source>
        <dbReference type="EMBL" id="QVI20082.1"/>
    </source>
</evidence>
<name>A0ABX8CL03_9NOCA</name>
<dbReference type="EMBL" id="CP074371">
    <property type="protein sequence ID" value="QVI20082.1"/>
    <property type="molecule type" value="Genomic_DNA"/>
</dbReference>
<dbReference type="Proteomes" id="UP000683310">
    <property type="component" value="Chromosome"/>
</dbReference>
<dbReference type="Pfam" id="PF00188">
    <property type="entry name" value="CAP"/>
    <property type="match status" value="1"/>
</dbReference>
<reference evidence="2 3" key="1">
    <citation type="submission" date="2021-04" db="EMBL/GenBank/DDBJ databases">
        <title>Nocardia tengchongensis.</title>
        <authorList>
            <person name="Zhuang k."/>
            <person name="Ran Y."/>
            <person name="Li W."/>
        </authorList>
    </citation>
    <scope>NUCLEOTIDE SEQUENCE [LARGE SCALE GENOMIC DNA]</scope>
    <source>
        <strain evidence="2 3">CFH S0057</strain>
    </source>
</reference>
<gene>
    <name evidence="2" type="ORF">KHQ06_28030</name>
</gene>
<sequence length="232" mass="25062">MADHRSRRLGGAALALAVAATTAVGGLPHSVAPAAADPVCENADDPVHGYQFFANENPGNDLGASLALADQFDRIERAVFCLTNIERAKAGVPELRWSNDLRNSASDFAQHVADRRWWTDNADFHNDPDLPGVPAIVQIQRRVRSYHPCTFFLGDPRDVTRWSENAYAGWASDAFTTARAAVAWWVNSPGHQANILDNQVTTLGVGVRAGTARPGLDTDPAGIFIQQFISCG</sequence>
<dbReference type="CDD" id="cd05379">
    <property type="entry name" value="CAP_bacterial"/>
    <property type="match status" value="1"/>
</dbReference>
<evidence type="ECO:0000259" key="1">
    <source>
        <dbReference type="Pfam" id="PF00188"/>
    </source>
</evidence>